<feature type="transmembrane region" description="Helical" evidence="1">
    <location>
        <begin position="169"/>
        <end position="189"/>
    </location>
</feature>
<dbReference type="EMBL" id="CP054393">
    <property type="protein sequence ID" value="QTX02573.1"/>
    <property type="molecule type" value="Genomic_DNA"/>
</dbReference>
<evidence type="ECO:0000256" key="1">
    <source>
        <dbReference type="SAM" id="Phobius"/>
    </source>
</evidence>
<feature type="transmembrane region" description="Helical" evidence="1">
    <location>
        <begin position="62"/>
        <end position="83"/>
    </location>
</feature>
<protein>
    <submittedName>
        <fullName evidence="2">Uncharacterized protein</fullName>
    </submittedName>
</protein>
<gene>
    <name evidence="2" type="ORF">LFWB_0030</name>
</gene>
<proteinExistence type="predicted"/>
<feature type="transmembrane region" description="Helical" evidence="1">
    <location>
        <begin position="239"/>
        <end position="261"/>
    </location>
</feature>
<keyword evidence="1" id="KW-0812">Transmembrane</keyword>
<feature type="transmembrane region" description="Helical" evidence="1">
    <location>
        <begin position="32"/>
        <end position="50"/>
    </location>
</feature>
<feature type="transmembrane region" description="Helical" evidence="1">
    <location>
        <begin position="90"/>
        <end position="112"/>
    </location>
</feature>
<dbReference type="Proteomes" id="UP000672038">
    <property type="component" value="Chromosome"/>
</dbReference>
<name>A0A975ILQ9_LOWBP</name>
<accession>A0A975ILQ9</accession>
<organism evidence="2 3">
    <name type="scientific">Loofah witches'-broom phytoplasma</name>
    <dbReference type="NCBI Taxonomy" id="35773"/>
    <lineage>
        <taxon>Bacteria</taxon>
        <taxon>Bacillati</taxon>
        <taxon>Mycoplasmatota</taxon>
        <taxon>Mollicutes</taxon>
        <taxon>Acholeplasmatales</taxon>
        <taxon>Acholeplasmataceae</taxon>
        <taxon>Candidatus Phytoplasma</taxon>
        <taxon>16SrVIII (Loofah witches'-broom group)</taxon>
    </lineage>
</organism>
<keyword evidence="1" id="KW-0472">Membrane</keyword>
<keyword evidence="3" id="KW-1185">Reference proteome</keyword>
<dbReference type="KEGG" id="pluf:LFWB_0030"/>
<sequence length="279" mass="33940">MLITKKNRIKKNEIKNNEVVSLFNTFGFKTKIYFLFLLILSIITLGMDIYRNLETIWWYKKMYFYFTNQTILFILLTLISFFLKIKKEKIYSLFIYASAVNSLLTFLVYNFFLFPIYTENNIFQKSYKDDPHHIKFISNNLQHIFLPLLYFFFFLFFIPFSINRIKKFFLIFLHPFIYLFIYLLINIFYSYNGDITCKVDGNKCYLPYPNIQCHIHGRVFFDAKKIFINPQERYFLSNFLVFIRIIIMGAGFSLIFIYIFYFKTKVINNKLCHLKRKKG</sequence>
<evidence type="ECO:0000313" key="3">
    <source>
        <dbReference type="Proteomes" id="UP000672038"/>
    </source>
</evidence>
<dbReference type="RefSeq" id="WP_210954698.1">
    <property type="nucleotide sequence ID" value="NZ_CP054393.1"/>
</dbReference>
<reference evidence="2" key="1">
    <citation type="submission" date="2020-06" db="EMBL/GenBank/DDBJ databases">
        <title>Complete genome sequence of Candidatus Phytoplasma luffae NCHU2019.</title>
        <authorList>
            <person name="Cho S.-T."/>
            <person name="Tan C.-M."/>
            <person name="Li J.-R."/>
            <person name="Chien Y.-Y."/>
            <person name="Chiu Y.-C."/>
            <person name="Yang J.-Y."/>
            <person name="Kuo C.-H."/>
        </authorList>
    </citation>
    <scope>NUCLEOTIDE SEQUENCE</scope>
    <source>
        <strain evidence="2">NCHU2019</strain>
    </source>
</reference>
<feature type="transmembrane region" description="Helical" evidence="1">
    <location>
        <begin position="144"/>
        <end position="162"/>
    </location>
</feature>
<evidence type="ECO:0000313" key="2">
    <source>
        <dbReference type="EMBL" id="QTX02573.1"/>
    </source>
</evidence>
<keyword evidence="1" id="KW-1133">Transmembrane helix</keyword>
<dbReference type="AlphaFoldDB" id="A0A975ILQ9"/>